<keyword evidence="3" id="KW-1185">Reference proteome</keyword>
<keyword evidence="1" id="KW-0812">Transmembrane</keyword>
<dbReference type="PANTHER" id="PTHR32063">
    <property type="match status" value="1"/>
</dbReference>
<feature type="transmembrane region" description="Helical" evidence="1">
    <location>
        <begin position="995"/>
        <end position="1019"/>
    </location>
</feature>
<feature type="transmembrane region" description="Helical" evidence="1">
    <location>
        <begin position="361"/>
        <end position="380"/>
    </location>
</feature>
<proteinExistence type="predicted"/>
<dbReference type="Gene3D" id="1.20.1640.10">
    <property type="entry name" value="Multidrug efflux transporter AcrB transmembrane domain"/>
    <property type="match status" value="2"/>
</dbReference>
<organism evidence="2 3">
    <name type="scientific">Novosphingobium capsulatum</name>
    <dbReference type="NCBI Taxonomy" id="13688"/>
    <lineage>
        <taxon>Bacteria</taxon>
        <taxon>Pseudomonadati</taxon>
        <taxon>Pseudomonadota</taxon>
        <taxon>Alphaproteobacteria</taxon>
        <taxon>Sphingomonadales</taxon>
        <taxon>Sphingomonadaceae</taxon>
        <taxon>Novosphingobium</taxon>
    </lineage>
</organism>
<dbReference type="InterPro" id="IPR001036">
    <property type="entry name" value="Acrflvin-R"/>
</dbReference>
<dbReference type="SUPFAM" id="SSF82693">
    <property type="entry name" value="Multidrug efflux transporter AcrB pore domain, PN1, PN2, PC1 and PC2 subdomains"/>
    <property type="match status" value="3"/>
</dbReference>
<evidence type="ECO:0000313" key="3">
    <source>
        <dbReference type="Proteomes" id="UP001184150"/>
    </source>
</evidence>
<keyword evidence="1" id="KW-1133">Transmembrane helix</keyword>
<feature type="transmembrane region" description="Helical" evidence="1">
    <location>
        <begin position="528"/>
        <end position="548"/>
    </location>
</feature>
<feature type="transmembrane region" description="Helical" evidence="1">
    <location>
        <begin position="471"/>
        <end position="496"/>
    </location>
</feature>
<feature type="transmembrane region" description="Helical" evidence="1">
    <location>
        <begin position="444"/>
        <end position="465"/>
    </location>
</feature>
<dbReference type="SUPFAM" id="SSF82866">
    <property type="entry name" value="Multidrug efflux transporter AcrB transmembrane domain"/>
    <property type="match status" value="2"/>
</dbReference>
<dbReference type="PANTHER" id="PTHR32063:SF4">
    <property type="entry name" value="SLR6043 PROTEIN"/>
    <property type="match status" value="1"/>
</dbReference>
<dbReference type="Gene3D" id="3.30.2090.10">
    <property type="entry name" value="Multidrug efflux transporter AcrB TolC docking domain, DN and DC subdomains"/>
    <property type="match status" value="2"/>
</dbReference>
<gene>
    <name evidence="2" type="ORF">J2792_003062</name>
</gene>
<protein>
    <submittedName>
        <fullName evidence="2">CzcA family heavy metal efflux pump</fullName>
    </submittedName>
</protein>
<evidence type="ECO:0000256" key="1">
    <source>
        <dbReference type="SAM" id="Phobius"/>
    </source>
</evidence>
<evidence type="ECO:0000313" key="2">
    <source>
        <dbReference type="EMBL" id="MDR6512179.1"/>
    </source>
</evidence>
<reference evidence="2 3" key="1">
    <citation type="submission" date="2023-07" db="EMBL/GenBank/DDBJ databases">
        <title>Sorghum-associated microbial communities from plants grown in Nebraska, USA.</title>
        <authorList>
            <person name="Schachtman D."/>
        </authorList>
    </citation>
    <scope>NUCLEOTIDE SEQUENCE [LARGE SCALE GENOMIC DNA]</scope>
    <source>
        <strain evidence="2 3">DS1027</strain>
    </source>
</reference>
<dbReference type="PRINTS" id="PR00702">
    <property type="entry name" value="ACRIFLAVINRP"/>
</dbReference>
<dbReference type="Pfam" id="PF00873">
    <property type="entry name" value="ACR_tran"/>
    <property type="match status" value="1"/>
</dbReference>
<comment type="caution">
    <text evidence="2">The sequence shown here is derived from an EMBL/GenBank/DDBJ whole genome shotgun (WGS) entry which is preliminary data.</text>
</comment>
<dbReference type="EMBL" id="JAVDRD010000008">
    <property type="protein sequence ID" value="MDR6512179.1"/>
    <property type="molecule type" value="Genomic_DNA"/>
</dbReference>
<accession>A0ABU1MPN6</accession>
<feature type="transmembrane region" description="Helical" evidence="1">
    <location>
        <begin position="964"/>
        <end position="983"/>
    </location>
</feature>
<name>A0ABU1MPN6_9SPHN</name>
<dbReference type="Gene3D" id="3.30.70.1440">
    <property type="entry name" value="Multidrug efflux transporter AcrB pore domain"/>
    <property type="match status" value="1"/>
</dbReference>
<dbReference type="RefSeq" id="WP_309805830.1">
    <property type="nucleotide sequence ID" value="NZ_JAVDRD010000008.1"/>
</dbReference>
<dbReference type="SUPFAM" id="SSF82714">
    <property type="entry name" value="Multidrug efflux transporter AcrB TolC docking domain, DN and DC subdomains"/>
    <property type="match status" value="2"/>
</dbReference>
<keyword evidence="1" id="KW-0472">Membrane</keyword>
<feature type="transmembrane region" description="Helical" evidence="1">
    <location>
        <begin position="332"/>
        <end position="354"/>
    </location>
</feature>
<feature type="transmembrane region" description="Helical" evidence="1">
    <location>
        <begin position="904"/>
        <end position="928"/>
    </location>
</feature>
<dbReference type="InterPro" id="IPR027463">
    <property type="entry name" value="AcrB_DN_DC_subdom"/>
</dbReference>
<dbReference type="Proteomes" id="UP001184150">
    <property type="component" value="Unassembled WGS sequence"/>
</dbReference>
<dbReference type="Gene3D" id="3.30.70.1430">
    <property type="entry name" value="Multidrug efflux transporter AcrB pore domain"/>
    <property type="match status" value="2"/>
</dbReference>
<feature type="transmembrane region" description="Helical" evidence="1">
    <location>
        <begin position="864"/>
        <end position="883"/>
    </location>
</feature>
<dbReference type="Gene3D" id="3.30.70.1320">
    <property type="entry name" value="Multidrug efflux transporter AcrB pore domain like"/>
    <property type="match status" value="1"/>
</dbReference>
<sequence length="1034" mass="106922">MLSALVRQSLRHPWLVLLGAVVLLALGVTTLRSAAYDVFPEFVPPQASVQTEAPGLSPQQVEMLVTRPLEAVINGANGVETVRSQSIQGLSVIDITFREGNDAYRARQQVSEALADAIPRLPPGVDTPRLTPLVSSTMDLLKIGLVSQRLSPMQLRDLAEWTIKPRLLAVPGVARANVFGGEQRRIEVRADPARLLARGITFADLGQAVSAAVNVNGGGFADTPNQRILVDPGPSATTGAQIAAAVLTTGPGGTVRIGDVAQVADAAAPPVGDALIMGKPGVLMTLSSQYGANTLDTTRALERAINDIAPALRAQGVTLYPALHRPANFVEVALSGITVDLAIGAVMVFVVLLVFLRDVRVVMIAFVSIPLSLLAALIVLDRTGQTINTMTLGGLAVALGVVIDDAIVDIENIVRRLRGVTDEADRRAIIAAASIEVRAPVVHATFVLALTMLPVILLTGLQGAFFAPLGLAFLLATMASLVVALTVTPALALMLLRGRNPVAEPALLERFKNWHEGLMRRLCARPGVAAGAVAALGALALVGTLSFGSELLPTFRERHYVLQVSGPPGASLAWMRGTGEELSRRLLAIPEVLSVEEQIGRAEAGEDTWPPSQGEFHLRLKSVGGRGEDAALAEIRAALAATPALQGEVTTFLGDRISESLSGETAAIAISVQGADLDTLDRTGATIAAALRGVPGATDVTMKAAPGTPMLGVTLDPARMALHGVTAADAGDAIRATFAGQTVGQVVLADRAIDVAVTLPPDLRRDPEALGDTLVRASAGGASGGAVRLADIATISPGEARALIAHEGGLRRQIVTANVVPGHAVADVVKAAQGRIARDVALPPGVFLSWAGTAEGAAAAQRQLLAHVALAGVAMVALLILAFGGVRPALLILAGMPPAMAGGVLAVALTGGVVSLGALVGFIALFGISARNAILLVAHVDQLVLGEGRPWTLDTLLEATRERVTPILLTALVTAFALLPVAIETGQSGREIQGPMAVVILGGLATSLLLTLLLLPALVWRWRFSAGTTAPTAD</sequence>